<comment type="caution">
    <text evidence="1">The sequence shown here is derived from an EMBL/GenBank/DDBJ whole genome shotgun (WGS) entry which is preliminary data.</text>
</comment>
<name>A0A5N4ATN2_PHOPY</name>
<reference evidence="1 2" key="1">
    <citation type="journal article" date="2018" name="Elife">
        <title>Firefly genomes illuminate parallel origins of bioluminescence in beetles.</title>
        <authorList>
            <person name="Fallon T.R."/>
            <person name="Lower S.E."/>
            <person name="Chang C.H."/>
            <person name="Bessho-Uehara M."/>
            <person name="Martin G.J."/>
            <person name="Bewick A.J."/>
            <person name="Behringer M."/>
            <person name="Debat H.J."/>
            <person name="Wong I."/>
            <person name="Day J.C."/>
            <person name="Suvorov A."/>
            <person name="Silva C.J."/>
            <person name="Stanger-Hall K.F."/>
            <person name="Hall D.W."/>
            <person name="Schmitz R.J."/>
            <person name="Nelson D.R."/>
            <person name="Lewis S.M."/>
            <person name="Shigenobu S."/>
            <person name="Bybee S.M."/>
            <person name="Larracuente A.M."/>
            <person name="Oba Y."/>
            <person name="Weng J.K."/>
        </authorList>
    </citation>
    <scope>NUCLEOTIDE SEQUENCE [LARGE SCALE GENOMIC DNA]</scope>
    <source>
        <strain evidence="1">1611_PpyrPB1</strain>
        <tissue evidence="1">Whole body</tissue>
    </source>
</reference>
<dbReference type="AlphaFoldDB" id="A0A5N4ATN2"/>
<accession>A0A5N4ATN2</accession>
<evidence type="ECO:0008006" key="3">
    <source>
        <dbReference type="Google" id="ProtNLM"/>
    </source>
</evidence>
<proteinExistence type="predicted"/>
<organism evidence="1 2">
    <name type="scientific">Photinus pyralis</name>
    <name type="common">Common eastern firefly</name>
    <name type="synonym">Lampyris pyralis</name>
    <dbReference type="NCBI Taxonomy" id="7054"/>
    <lineage>
        <taxon>Eukaryota</taxon>
        <taxon>Metazoa</taxon>
        <taxon>Ecdysozoa</taxon>
        <taxon>Arthropoda</taxon>
        <taxon>Hexapoda</taxon>
        <taxon>Insecta</taxon>
        <taxon>Pterygota</taxon>
        <taxon>Neoptera</taxon>
        <taxon>Endopterygota</taxon>
        <taxon>Coleoptera</taxon>
        <taxon>Polyphaga</taxon>
        <taxon>Elateriformia</taxon>
        <taxon>Elateroidea</taxon>
        <taxon>Lampyridae</taxon>
        <taxon>Lampyrinae</taxon>
        <taxon>Photinus</taxon>
    </lineage>
</organism>
<sequence>MVPQLGPNYISCDYELAIIRAIQHTYPDTTICGCFFHLCKNMKKHIGEQGLNRNYNNDANFALNAKMITSLAFVPINDIDIAVDALAEELPEELQPILQWFEDYYIGRVNRGRAGRRPPVFSHEMWSVYESITRRRQNEQLRRISPQTPSGRTFSGSSQ</sequence>
<protein>
    <recommendedName>
        <fullName evidence="3">MULE transposase domain-containing protein</fullName>
    </recommendedName>
</protein>
<gene>
    <name evidence="1" type="ORF">PPYR_06443</name>
</gene>
<dbReference type="EMBL" id="VVIM01000004">
    <property type="protein sequence ID" value="KAB0800704.1"/>
    <property type="molecule type" value="Genomic_DNA"/>
</dbReference>
<keyword evidence="2" id="KW-1185">Reference proteome</keyword>
<dbReference type="Proteomes" id="UP000327044">
    <property type="component" value="Unassembled WGS sequence"/>
</dbReference>
<evidence type="ECO:0000313" key="2">
    <source>
        <dbReference type="Proteomes" id="UP000327044"/>
    </source>
</evidence>
<evidence type="ECO:0000313" key="1">
    <source>
        <dbReference type="EMBL" id="KAB0800704.1"/>
    </source>
</evidence>
<dbReference type="InParanoid" id="A0A5N4ATN2"/>